<evidence type="ECO:0000256" key="4">
    <source>
        <dbReference type="ARBA" id="ARBA00022989"/>
    </source>
</evidence>
<dbReference type="RefSeq" id="XP_003295120.1">
    <property type="nucleotide sequence ID" value="XM_003295072.1"/>
</dbReference>
<gene>
    <name evidence="7" type="ORF">DICPUDRAFT_51901</name>
</gene>
<dbReference type="EMBL" id="GL871666">
    <property type="protein sequence ID" value="EGC28356.1"/>
    <property type="molecule type" value="Genomic_DNA"/>
</dbReference>
<dbReference type="AlphaFoldDB" id="F1A626"/>
<keyword evidence="4" id="KW-1133">Transmembrane helix</keyword>
<sequence length="387" mass="44885">MVTGQLYRNYFVSIVTQTTVDRLHKVSMMAEKWKAPMSVSVFIKKPSKDIPELKKKLQNYPSLVYYADLHLLFANNTRYPVNNLRNLAIENSRTDFVFIMDADFLPPLGLHDYIQNQKHFFKINQSNQINFKNNLLNGISNQQTQVKENSNIEQKDSSANKIIHTQSFRKNNLNKIDSSGQIDSSFNMDSYHGSASINSLTEDNSNDIPNLKIAFVIPSFSSSELPEFLPDDKEEMIEMVKSNKVTPSNINVCKKCHSPTNFPKWIEAKEPYEIEYKWIFEPYLVFNRSESLPFDERLKGYGFDKNSHAFSMAVEGFRFVVLPESFIIHVNHKSSSWEGPSLDEQQWDALRIVCDIIPSIKTKNNYNISEKLFDEPLEDECYSDNHW</sequence>
<keyword evidence="3" id="KW-0735">Signal-anchor</keyword>
<dbReference type="GO" id="GO:0042285">
    <property type="term" value="F:xylosyltransferase activity"/>
    <property type="evidence" value="ECO:0000318"/>
    <property type="project" value="GO_Central"/>
</dbReference>
<dbReference type="InParanoid" id="F1A626"/>
<dbReference type="InterPro" id="IPR051292">
    <property type="entry name" value="Xyl/GlcA_transferase"/>
</dbReference>
<evidence type="ECO:0000256" key="6">
    <source>
        <dbReference type="ARBA" id="ARBA00023180"/>
    </source>
</evidence>
<accession>F1A626</accession>
<dbReference type="GO" id="GO:0035269">
    <property type="term" value="P:protein O-linked glycosylation via mannose"/>
    <property type="evidence" value="ECO:0000318"/>
    <property type="project" value="GO_Central"/>
</dbReference>
<protein>
    <submittedName>
        <fullName evidence="7">Uncharacterized protein</fullName>
    </submittedName>
</protein>
<dbReference type="CDD" id="cd00761">
    <property type="entry name" value="Glyco_tranf_GTA_type"/>
    <property type="match status" value="1"/>
</dbReference>
<evidence type="ECO:0000256" key="2">
    <source>
        <dbReference type="ARBA" id="ARBA00022692"/>
    </source>
</evidence>
<keyword evidence="2" id="KW-0812">Transmembrane</keyword>
<comment type="subcellular location">
    <subcellularLocation>
        <location evidence="1">Membrane</location>
        <topology evidence="1">Single-pass type II membrane protein</topology>
    </subcellularLocation>
</comment>
<evidence type="ECO:0000256" key="1">
    <source>
        <dbReference type="ARBA" id="ARBA00004606"/>
    </source>
</evidence>
<evidence type="ECO:0000256" key="3">
    <source>
        <dbReference type="ARBA" id="ARBA00022968"/>
    </source>
</evidence>
<evidence type="ECO:0000256" key="5">
    <source>
        <dbReference type="ARBA" id="ARBA00023136"/>
    </source>
</evidence>
<dbReference type="VEuPathDB" id="AmoebaDB:DICPUDRAFT_51901"/>
<dbReference type="Gene3D" id="3.90.550.10">
    <property type="entry name" value="Spore Coat Polysaccharide Biosynthesis Protein SpsA, Chain A"/>
    <property type="match status" value="1"/>
</dbReference>
<organism evidence="7 8">
    <name type="scientific">Dictyostelium purpureum</name>
    <name type="common">Slime mold</name>
    <dbReference type="NCBI Taxonomy" id="5786"/>
    <lineage>
        <taxon>Eukaryota</taxon>
        <taxon>Amoebozoa</taxon>
        <taxon>Evosea</taxon>
        <taxon>Eumycetozoa</taxon>
        <taxon>Dictyostelia</taxon>
        <taxon>Dictyosteliales</taxon>
        <taxon>Dictyosteliaceae</taxon>
        <taxon>Dictyostelium</taxon>
    </lineage>
</organism>
<dbReference type="GO" id="GO:0015020">
    <property type="term" value="F:glucuronosyltransferase activity"/>
    <property type="evidence" value="ECO:0000318"/>
    <property type="project" value="GO_Central"/>
</dbReference>
<dbReference type="PANTHER" id="PTHR12270">
    <property type="entry name" value="GLYCOSYLTRANSFERASE-RELATED"/>
    <property type="match status" value="1"/>
</dbReference>
<dbReference type="OrthoDB" id="411524at2759"/>
<dbReference type="KEGG" id="dpp:DICPUDRAFT_51901"/>
<proteinExistence type="predicted"/>
<dbReference type="PANTHER" id="PTHR12270:SF52">
    <property type="entry name" value="GLYCOSYLTRANSFERASE-LIKE PROTEIN GNT13-RELATED"/>
    <property type="match status" value="1"/>
</dbReference>
<dbReference type="GO" id="GO:0016020">
    <property type="term" value="C:membrane"/>
    <property type="evidence" value="ECO:0007669"/>
    <property type="project" value="UniProtKB-SubCell"/>
</dbReference>
<dbReference type="Pfam" id="PF13896">
    <property type="entry name" value="Glyco_transf_49"/>
    <property type="match status" value="2"/>
</dbReference>
<dbReference type="GeneID" id="10511148"/>
<evidence type="ECO:0000313" key="7">
    <source>
        <dbReference type="EMBL" id="EGC28356.1"/>
    </source>
</evidence>
<keyword evidence="6" id="KW-0325">Glycoprotein</keyword>
<dbReference type="InterPro" id="IPR029044">
    <property type="entry name" value="Nucleotide-diphossugar_trans"/>
</dbReference>
<dbReference type="eggNOG" id="KOG3765">
    <property type="taxonomic scope" value="Eukaryota"/>
</dbReference>
<reference evidence="8" key="1">
    <citation type="journal article" date="2011" name="Genome Biol.">
        <title>Comparative genomics of the social amoebae Dictyostelium discoideum and Dictyostelium purpureum.</title>
        <authorList>
            <consortium name="US DOE Joint Genome Institute (JGI-PGF)"/>
            <person name="Sucgang R."/>
            <person name="Kuo A."/>
            <person name="Tian X."/>
            <person name="Salerno W."/>
            <person name="Parikh A."/>
            <person name="Feasley C.L."/>
            <person name="Dalin E."/>
            <person name="Tu H."/>
            <person name="Huang E."/>
            <person name="Barry K."/>
            <person name="Lindquist E."/>
            <person name="Shapiro H."/>
            <person name="Bruce D."/>
            <person name="Schmutz J."/>
            <person name="Salamov A."/>
            <person name="Fey P."/>
            <person name="Gaudet P."/>
            <person name="Anjard C."/>
            <person name="Babu M.M."/>
            <person name="Basu S."/>
            <person name="Bushmanova Y."/>
            <person name="van der Wel H."/>
            <person name="Katoh-Kurasawa M."/>
            <person name="Dinh C."/>
            <person name="Coutinho P.M."/>
            <person name="Saito T."/>
            <person name="Elias M."/>
            <person name="Schaap P."/>
            <person name="Kay R.R."/>
            <person name="Henrissat B."/>
            <person name="Eichinger L."/>
            <person name="Rivero F."/>
            <person name="Putnam N.H."/>
            <person name="West C.M."/>
            <person name="Loomis W.F."/>
            <person name="Chisholm R.L."/>
            <person name="Shaulsky G."/>
            <person name="Strassmann J.E."/>
            <person name="Queller D.C."/>
            <person name="Kuspa A."/>
            <person name="Grigoriev I.V."/>
        </authorList>
    </citation>
    <scope>NUCLEOTIDE SEQUENCE [LARGE SCALE GENOMIC DNA]</scope>
    <source>
        <strain evidence="8">QSDP1</strain>
    </source>
</reference>
<dbReference type="Proteomes" id="UP000001064">
    <property type="component" value="Unassembled WGS sequence"/>
</dbReference>
<keyword evidence="5" id="KW-0472">Membrane</keyword>
<dbReference type="OMA" id="KGHSATN"/>
<keyword evidence="8" id="KW-1185">Reference proteome</keyword>
<dbReference type="SUPFAM" id="SSF53448">
    <property type="entry name" value="Nucleotide-diphospho-sugar transferases"/>
    <property type="match status" value="1"/>
</dbReference>
<evidence type="ECO:0000313" key="8">
    <source>
        <dbReference type="Proteomes" id="UP000001064"/>
    </source>
</evidence>
<name>F1A626_DICPU</name>